<sequence>MSEQNLSRIKKFGRRRKLSTEQENPSSEFVSTQPEGDSGVSGHYFDEDESSVSDMPSRRELYPSQRLKITRWFFNFLLFIFVVILFMLLWWGISESPWGKVHVGS</sequence>
<comment type="caution">
    <text evidence="3">The sequence shown here is derived from an EMBL/GenBank/DDBJ whole genome shotgun (WGS) entry which is preliminary data.</text>
</comment>
<feature type="compositionally biased region" description="Polar residues" evidence="1">
    <location>
        <begin position="21"/>
        <end position="35"/>
    </location>
</feature>
<feature type="compositionally biased region" description="Basic residues" evidence="1">
    <location>
        <begin position="8"/>
        <end position="17"/>
    </location>
</feature>
<evidence type="ECO:0000313" key="3">
    <source>
        <dbReference type="EMBL" id="MBP1907511.1"/>
    </source>
</evidence>
<name>A0ABS4FY56_9BACL</name>
<keyword evidence="2" id="KW-0472">Membrane</keyword>
<gene>
    <name evidence="3" type="ORF">J2Z32_004186</name>
</gene>
<organism evidence="3 4">
    <name type="scientific">Paenibacillus turicensis</name>
    <dbReference type="NCBI Taxonomy" id="160487"/>
    <lineage>
        <taxon>Bacteria</taxon>
        <taxon>Bacillati</taxon>
        <taxon>Bacillota</taxon>
        <taxon>Bacilli</taxon>
        <taxon>Bacillales</taxon>
        <taxon>Paenibacillaceae</taxon>
        <taxon>Paenibacillus</taxon>
    </lineage>
</organism>
<evidence type="ECO:0000256" key="2">
    <source>
        <dbReference type="SAM" id="Phobius"/>
    </source>
</evidence>
<accession>A0ABS4FY56</accession>
<keyword evidence="2" id="KW-0812">Transmembrane</keyword>
<keyword evidence="2" id="KW-1133">Transmembrane helix</keyword>
<evidence type="ECO:0000256" key="1">
    <source>
        <dbReference type="SAM" id="MobiDB-lite"/>
    </source>
</evidence>
<keyword evidence="4" id="KW-1185">Reference proteome</keyword>
<feature type="region of interest" description="Disordered" evidence="1">
    <location>
        <begin position="1"/>
        <end position="56"/>
    </location>
</feature>
<feature type="transmembrane region" description="Helical" evidence="2">
    <location>
        <begin position="72"/>
        <end position="93"/>
    </location>
</feature>
<dbReference type="RefSeq" id="WP_210091089.1">
    <property type="nucleotide sequence ID" value="NZ_JAGGKG010000027.1"/>
</dbReference>
<dbReference type="EMBL" id="JAGGKG010000027">
    <property type="protein sequence ID" value="MBP1907511.1"/>
    <property type="molecule type" value="Genomic_DNA"/>
</dbReference>
<evidence type="ECO:0000313" key="4">
    <source>
        <dbReference type="Proteomes" id="UP001519272"/>
    </source>
</evidence>
<proteinExistence type="predicted"/>
<dbReference type="Proteomes" id="UP001519272">
    <property type="component" value="Unassembled WGS sequence"/>
</dbReference>
<reference evidence="3 4" key="1">
    <citation type="submission" date="2021-03" db="EMBL/GenBank/DDBJ databases">
        <title>Genomic Encyclopedia of Type Strains, Phase IV (KMG-IV): sequencing the most valuable type-strain genomes for metagenomic binning, comparative biology and taxonomic classification.</title>
        <authorList>
            <person name="Goeker M."/>
        </authorList>
    </citation>
    <scope>NUCLEOTIDE SEQUENCE [LARGE SCALE GENOMIC DNA]</scope>
    <source>
        <strain evidence="3 4">DSM 14349</strain>
    </source>
</reference>
<protein>
    <submittedName>
        <fullName evidence="3">Uncharacterized protein</fullName>
    </submittedName>
</protein>